<feature type="region of interest" description="Disordered" evidence="1">
    <location>
        <begin position="84"/>
        <end position="141"/>
    </location>
</feature>
<protein>
    <submittedName>
        <fullName evidence="2">Uncharacterized protein</fullName>
    </submittedName>
</protein>
<proteinExistence type="predicted"/>
<reference evidence="2" key="2">
    <citation type="submission" date="2021-02" db="EMBL/GenBank/DDBJ databases">
        <authorList>
            <person name="Kimball J.A."/>
            <person name="Haas M.W."/>
            <person name="Macchietto M."/>
            <person name="Kono T."/>
            <person name="Duquette J."/>
            <person name="Shao M."/>
        </authorList>
    </citation>
    <scope>NUCLEOTIDE SEQUENCE</scope>
    <source>
        <tissue evidence="2">Fresh leaf tissue</tissue>
    </source>
</reference>
<dbReference type="EMBL" id="JAAALK010000079">
    <property type="protein sequence ID" value="KAG8095728.1"/>
    <property type="molecule type" value="Genomic_DNA"/>
</dbReference>
<feature type="compositionally biased region" description="Low complexity" evidence="1">
    <location>
        <begin position="103"/>
        <end position="117"/>
    </location>
</feature>
<sequence>MTRPPTRTTHRQQPFASARPHYPLPSTPAAVARPPPAPDPTATQPCHRPPPTSSSPSPARLPGRPCLRPTIDQLHCCAIPAARPSLSLSRPRPAVPTASQGHPPSASAPTPLPAACPHDASILRPPHRPSPQPPPLHPVLR</sequence>
<keyword evidence="3" id="KW-1185">Reference proteome</keyword>
<organism evidence="2 3">
    <name type="scientific">Zizania palustris</name>
    <name type="common">Northern wild rice</name>
    <dbReference type="NCBI Taxonomy" id="103762"/>
    <lineage>
        <taxon>Eukaryota</taxon>
        <taxon>Viridiplantae</taxon>
        <taxon>Streptophyta</taxon>
        <taxon>Embryophyta</taxon>
        <taxon>Tracheophyta</taxon>
        <taxon>Spermatophyta</taxon>
        <taxon>Magnoliopsida</taxon>
        <taxon>Liliopsida</taxon>
        <taxon>Poales</taxon>
        <taxon>Poaceae</taxon>
        <taxon>BOP clade</taxon>
        <taxon>Oryzoideae</taxon>
        <taxon>Oryzeae</taxon>
        <taxon>Zizaniinae</taxon>
        <taxon>Zizania</taxon>
    </lineage>
</organism>
<reference evidence="2" key="1">
    <citation type="journal article" date="2021" name="bioRxiv">
        <title>Whole Genome Assembly and Annotation of Northern Wild Rice, Zizania palustris L., Supports a Whole Genome Duplication in the Zizania Genus.</title>
        <authorList>
            <person name="Haas M."/>
            <person name="Kono T."/>
            <person name="Macchietto M."/>
            <person name="Millas R."/>
            <person name="McGilp L."/>
            <person name="Shao M."/>
            <person name="Duquette J."/>
            <person name="Hirsch C.N."/>
            <person name="Kimball J."/>
        </authorList>
    </citation>
    <scope>NUCLEOTIDE SEQUENCE</scope>
    <source>
        <tissue evidence="2">Fresh leaf tissue</tissue>
    </source>
</reference>
<evidence type="ECO:0000313" key="3">
    <source>
        <dbReference type="Proteomes" id="UP000729402"/>
    </source>
</evidence>
<name>A0A8J6C028_ZIZPA</name>
<gene>
    <name evidence="2" type="ORF">GUJ93_ZPchr0013g35942</name>
</gene>
<dbReference type="Proteomes" id="UP000729402">
    <property type="component" value="Unassembled WGS sequence"/>
</dbReference>
<dbReference type="AlphaFoldDB" id="A0A8J6C028"/>
<evidence type="ECO:0000313" key="2">
    <source>
        <dbReference type="EMBL" id="KAG8095728.1"/>
    </source>
</evidence>
<comment type="caution">
    <text evidence="2">The sequence shown here is derived from an EMBL/GenBank/DDBJ whole genome shotgun (WGS) entry which is preliminary data.</text>
</comment>
<feature type="compositionally biased region" description="Low complexity" evidence="1">
    <location>
        <begin position="1"/>
        <end position="14"/>
    </location>
</feature>
<feature type="region of interest" description="Disordered" evidence="1">
    <location>
        <begin position="1"/>
        <end position="67"/>
    </location>
</feature>
<evidence type="ECO:0000256" key="1">
    <source>
        <dbReference type="SAM" id="MobiDB-lite"/>
    </source>
</evidence>
<accession>A0A8J6C028</accession>
<feature type="compositionally biased region" description="Pro residues" evidence="1">
    <location>
        <begin position="128"/>
        <end position="141"/>
    </location>
</feature>